<proteinExistence type="predicted"/>
<reference evidence="2" key="2">
    <citation type="submission" date="2023-05" db="EMBL/GenBank/DDBJ databases">
        <authorList>
            <person name="Fouks B."/>
        </authorList>
    </citation>
    <scope>NUCLEOTIDE SEQUENCE</scope>
    <source>
        <strain evidence="2">Stay&amp;Tobe</strain>
        <tissue evidence="2">Testes</tissue>
    </source>
</reference>
<protein>
    <submittedName>
        <fullName evidence="2">Uncharacterized protein</fullName>
    </submittedName>
</protein>
<sequence>MNYFTNQELDQNIARKCNRSYECFGWRLPDLLTDVIHPPICARDFIKKGKFDGGNSFEKSKLISDESLRSGSHLDRGNSNSNIVGFVNENINKIQQIEEENKIQSESVRINRPITIAKHETQDKIIASKDELIAHIKSDLPNCEKLKEILQNKTTSNSSSKITFSPSNNINKRQNIGLCKESKNVLCDCEMKKLVHTAEHEDIDIDLEESRTTFLKAISGLNSRLIALEMNNQQLRNDISNIQRELQMQEDTVTRMTEEARRLVSDLKNLRYLDDLIFLLQGQLDRISLQNWPFLLAHVLPQKDSEHELNLVV</sequence>
<keyword evidence="3" id="KW-1185">Reference proteome</keyword>
<evidence type="ECO:0000256" key="1">
    <source>
        <dbReference type="SAM" id="Coils"/>
    </source>
</evidence>
<organism evidence="2 3">
    <name type="scientific">Diploptera punctata</name>
    <name type="common">Pacific beetle cockroach</name>
    <dbReference type="NCBI Taxonomy" id="6984"/>
    <lineage>
        <taxon>Eukaryota</taxon>
        <taxon>Metazoa</taxon>
        <taxon>Ecdysozoa</taxon>
        <taxon>Arthropoda</taxon>
        <taxon>Hexapoda</taxon>
        <taxon>Insecta</taxon>
        <taxon>Pterygota</taxon>
        <taxon>Neoptera</taxon>
        <taxon>Polyneoptera</taxon>
        <taxon>Dictyoptera</taxon>
        <taxon>Blattodea</taxon>
        <taxon>Blaberoidea</taxon>
        <taxon>Blaberidae</taxon>
        <taxon>Diplopterinae</taxon>
        <taxon>Diploptera</taxon>
    </lineage>
</organism>
<feature type="coiled-coil region" evidence="1">
    <location>
        <begin position="218"/>
        <end position="259"/>
    </location>
</feature>
<keyword evidence="1" id="KW-0175">Coiled coil</keyword>
<comment type="caution">
    <text evidence="2">The sequence shown here is derived from an EMBL/GenBank/DDBJ whole genome shotgun (WGS) entry which is preliminary data.</text>
</comment>
<dbReference type="Proteomes" id="UP001233999">
    <property type="component" value="Unassembled WGS sequence"/>
</dbReference>
<name>A0AAD7ZPU9_DIPPU</name>
<evidence type="ECO:0000313" key="3">
    <source>
        <dbReference type="Proteomes" id="UP001233999"/>
    </source>
</evidence>
<dbReference type="AlphaFoldDB" id="A0AAD7ZPU9"/>
<reference evidence="2" key="1">
    <citation type="journal article" date="2023" name="IScience">
        <title>Live-bearing cockroach genome reveals convergent evolutionary mechanisms linked to viviparity in insects and beyond.</title>
        <authorList>
            <person name="Fouks B."/>
            <person name="Harrison M.C."/>
            <person name="Mikhailova A.A."/>
            <person name="Marchal E."/>
            <person name="English S."/>
            <person name="Carruthers M."/>
            <person name="Jennings E.C."/>
            <person name="Chiamaka E.L."/>
            <person name="Frigard R.A."/>
            <person name="Pippel M."/>
            <person name="Attardo G.M."/>
            <person name="Benoit J.B."/>
            <person name="Bornberg-Bauer E."/>
            <person name="Tobe S.S."/>
        </authorList>
    </citation>
    <scope>NUCLEOTIDE SEQUENCE</scope>
    <source>
        <strain evidence="2">Stay&amp;Tobe</strain>
    </source>
</reference>
<gene>
    <name evidence="2" type="ORF">L9F63_021258</name>
</gene>
<evidence type="ECO:0000313" key="2">
    <source>
        <dbReference type="EMBL" id="KAJ9584406.1"/>
    </source>
</evidence>
<dbReference type="EMBL" id="JASPKZ010007418">
    <property type="protein sequence ID" value="KAJ9584406.1"/>
    <property type="molecule type" value="Genomic_DNA"/>
</dbReference>
<accession>A0AAD7ZPU9</accession>